<dbReference type="InterPro" id="IPR036942">
    <property type="entry name" value="Beta-barrel_TonB_sf"/>
</dbReference>
<proteinExistence type="inferred from homology"/>
<keyword evidence="4 8" id="KW-0812">Transmembrane</keyword>
<evidence type="ECO:0000256" key="1">
    <source>
        <dbReference type="ARBA" id="ARBA00004571"/>
    </source>
</evidence>
<dbReference type="RefSeq" id="WP_301637653.1">
    <property type="nucleotide sequence ID" value="NZ_JADYTN010000006.1"/>
</dbReference>
<dbReference type="InterPro" id="IPR012910">
    <property type="entry name" value="Plug_dom"/>
</dbReference>
<protein>
    <submittedName>
        <fullName evidence="10">TonB-dependent receptor plug domain-containing protein</fullName>
    </submittedName>
</protein>
<keyword evidence="2 8" id="KW-0813">Transport</keyword>
<evidence type="ECO:0000256" key="6">
    <source>
        <dbReference type="ARBA" id="ARBA00023136"/>
    </source>
</evidence>
<comment type="similarity">
    <text evidence="8">Belongs to the TonB-dependent receptor family.</text>
</comment>
<evidence type="ECO:0000256" key="3">
    <source>
        <dbReference type="ARBA" id="ARBA00022452"/>
    </source>
</evidence>
<sequence>MVCDTLATFIISAYMGAAGDCAALYQGQVETSISHATWTTHPYWNSDSFQQGNICYDGNVYTFVPMRYNIMDNQLAVVAPDSKLSIVPNQDKIKWFELDGNHFEREHEWFMQVVYQGSHASLLLNKTKQNYGDVEIDRRSYHQIKTIDRYYLRLADGSLHEVKGYKSLRRAVPAYRNELRQYKRKHNIGFWQSVRQESLKSCTEFLDGLMASREPKAHPEDTTYTVSVNPTAPWDSMSISMADAAAVPVFQAYASGSTHRLNYSDEKQIKPGTAGIKPLNTQREYEMLKEVEVLGMRKKQSQQYSGVESFHPSLLRNVPLVMGETDVLKLALKLPGVASTGEAGSGINVRGGATEHTQILYNGNTIFNPMHMFGLFSVIDPDLVGETDLYKGGIPSQYGGRLSSVMNIKGKTPDRNSFHGSASIGLVTSRAAVEIPIVKDRMSLLLGGRATYSDWMLKLINKKDHDSDSWNEGGNTYEYRDGKAGYWDVGGTLNTLLSSNHTLLINGYYSRDRFSLTKEKKYNYSNTNLSAELRSRYGDRLSTTLIAGYDHYDYANRDSEYPTSAATLSFNLNNYFVKGNANYALHKDHLLNMGIQGQYYRIMPGSYQPWGENSYIVGRKLNTDHAVESALWMEDTWTLSPVLNIVGGIRLNLFKSFKEGLETFYLRPDIRLSANYKLNDNASVKAGFNTLHQFIHKVSNTVIMSPTDIWMLSNDKVKPQSGWQATTGYYLQFGKGSYEFSAEAYYKGMKDYLTYRNAAILVMNDHLYEDVVGTSGRAYGIELQIRKFYGKLNGWLNYTYSRTELKQKNAMGQTPINQGRWFAADYDSPHNLKLVCNYKFTRRYSTSLNAEYSTGRPYTAPIGIMPSETTGDYSVPVYSDRNKLRMPDYFRLDWSFNIEPSHHLTASTHSWFTIGVYNLLGRRNAYSIYFESDRNHVRGYKLSVFGAPIPYINYNIKF</sequence>
<keyword evidence="7 8" id="KW-0998">Cell outer membrane</keyword>
<dbReference type="InterPro" id="IPR039426">
    <property type="entry name" value="TonB-dep_rcpt-like"/>
</dbReference>
<evidence type="ECO:0000256" key="7">
    <source>
        <dbReference type="ARBA" id="ARBA00023237"/>
    </source>
</evidence>
<evidence type="ECO:0000259" key="9">
    <source>
        <dbReference type="Pfam" id="PF07715"/>
    </source>
</evidence>
<dbReference type="PROSITE" id="PS52016">
    <property type="entry name" value="TONB_DEPENDENT_REC_3"/>
    <property type="match status" value="1"/>
</dbReference>
<dbReference type="InterPro" id="IPR037066">
    <property type="entry name" value="Plug_dom_sf"/>
</dbReference>
<feature type="domain" description="TonB-dependent receptor plug" evidence="9">
    <location>
        <begin position="325"/>
        <end position="401"/>
    </location>
</feature>
<evidence type="ECO:0000313" key="11">
    <source>
        <dbReference type="Proteomes" id="UP001200470"/>
    </source>
</evidence>
<name>A0ABS9CDZ3_9BACT</name>
<keyword evidence="5" id="KW-0732">Signal</keyword>
<comment type="subcellular location">
    <subcellularLocation>
        <location evidence="1 8">Cell outer membrane</location>
        <topology evidence="1 8">Multi-pass membrane protein</topology>
    </subcellularLocation>
</comment>
<dbReference type="Gene3D" id="2.170.130.10">
    <property type="entry name" value="TonB-dependent receptor, plug domain"/>
    <property type="match status" value="1"/>
</dbReference>
<organism evidence="10 11">
    <name type="scientific">Xylanibacter brevis</name>
    <dbReference type="NCBI Taxonomy" id="83231"/>
    <lineage>
        <taxon>Bacteria</taxon>
        <taxon>Pseudomonadati</taxon>
        <taxon>Bacteroidota</taxon>
        <taxon>Bacteroidia</taxon>
        <taxon>Bacteroidales</taxon>
        <taxon>Prevotellaceae</taxon>
        <taxon>Xylanibacter</taxon>
    </lineage>
</organism>
<keyword evidence="3 8" id="KW-1134">Transmembrane beta strand</keyword>
<evidence type="ECO:0000256" key="5">
    <source>
        <dbReference type="ARBA" id="ARBA00022729"/>
    </source>
</evidence>
<comment type="caution">
    <text evidence="10">The sequence shown here is derived from an EMBL/GenBank/DDBJ whole genome shotgun (WGS) entry which is preliminary data.</text>
</comment>
<dbReference type="Proteomes" id="UP001200470">
    <property type="component" value="Unassembled WGS sequence"/>
</dbReference>
<dbReference type="Pfam" id="PF07715">
    <property type="entry name" value="Plug"/>
    <property type="match status" value="1"/>
</dbReference>
<keyword evidence="11" id="KW-1185">Reference proteome</keyword>
<accession>A0ABS9CDZ3</accession>
<gene>
    <name evidence="10" type="ORF">I6E12_03730</name>
</gene>
<dbReference type="Gene3D" id="2.40.170.20">
    <property type="entry name" value="TonB-dependent receptor, beta-barrel domain"/>
    <property type="match status" value="1"/>
</dbReference>
<keyword evidence="6 8" id="KW-0472">Membrane</keyword>
<keyword evidence="10" id="KW-0675">Receptor</keyword>
<evidence type="ECO:0000313" key="10">
    <source>
        <dbReference type="EMBL" id="MCF2563221.1"/>
    </source>
</evidence>
<evidence type="ECO:0000256" key="2">
    <source>
        <dbReference type="ARBA" id="ARBA00022448"/>
    </source>
</evidence>
<dbReference type="PANTHER" id="PTHR30069:SF29">
    <property type="entry name" value="HEMOGLOBIN AND HEMOGLOBIN-HAPTOGLOBIN-BINDING PROTEIN 1-RELATED"/>
    <property type="match status" value="1"/>
</dbReference>
<evidence type="ECO:0000256" key="8">
    <source>
        <dbReference type="PROSITE-ProRule" id="PRU01360"/>
    </source>
</evidence>
<reference evidence="10 11" key="1">
    <citation type="submission" date="2020-12" db="EMBL/GenBank/DDBJ databases">
        <title>Whole genome sequences of gut porcine anaerobes.</title>
        <authorList>
            <person name="Kubasova T."/>
            <person name="Jahodarova E."/>
            <person name="Rychlik I."/>
        </authorList>
    </citation>
    <scope>NUCLEOTIDE SEQUENCE [LARGE SCALE GENOMIC DNA]</scope>
    <source>
        <strain evidence="10 11">An925</strain>
    </source>
</reference>
<dbReference type="EMBL" id="JADYTN010000006">
    <property type="protein sequence ID" value="MCF2563221.1"/>
    <property type="molecule type" value="Genomic_DNA"/>
</dbReference>
<dbReference type="PANTHER" id="PTHR30069">
    <property type="entry name" value="TONB-DEPENDENT OUTER MEMBRANE RECEPTOR"/>
    <property type="match status" value="1"/>
</dbReference>
<dbReference type="SUPFAM" id="SSF56935">
    <property type="entry name" value="Porins"/>
    <property type="match status" value="1"/>
</dbReference>
<evidence type="ECO:0000256" key="4">
    <source>
        <dbReference type="ARBA" id="ARBA00022692"/>
    </source>
</evidence>